<keyword evidence="6" id="KW-1185">Reference proteome</keyword>
<dbReference type="Gene3D" id="3.90.550.10">
    <property type="entry name" value="Spore Coat Polysaccharide Biosynthesis Protein SpsA, Chain A"/>
    <property type="match status" value="1"/>
</dbReference>
<dbReference type="Proteomes" id="UP001321014">
    <property type="component" value="Unassembled WGS sequence"/>
</dbReference>
<dbReference type="SUPFAM" id="SSF53448">
    <property type="entry name" value="Nucleotide-diphospho-sugar transferases"/>
    <property type="match status" value="1"/>
</dbReference>
<organism evidence="5 6">
    <name type="scientific">Ruegeria marisflavi</name>
    <dbReference type="NCBI Taxonomy" id="2984152"/>
    <lineage>
        <taxon>Bacteria</taxon>
        <taxon>Pseudomonadati</taxon>
        <taxon>Pseudomonadota</taxon>
        <taxon>Alphaproteobacteria</taxon>
        <taxon>Rhodobacterales</taxon>
        <taxon>Roseobacteraceae</taxon>
        <taxon>Ruegeria</taxon>
    </lineage>
</organism>
<dbReference type="InterPro" id="IPR025877">
    <property type="entry name" value="MobA-like_NTP_Trfase"/>
</dbReference>
<gene>
    <name evidence="5" type="ORF">OEZ49_05395</name>
</gene>
<evidence type="ECO:0000313" key="5">
    <source>
        <dbReference type="EMBL" id="MCU9837191.1"/>
    </source>
</evidence>
<feature type="domain" description="MobA-like NTP transferase" evidence="4">
    <location>
        <begin position="10"/>
        <end position="133"/>
    </location>
</feature>
<accession>A0ABT2WMT5</accession>
<evidence type="ECO:0000259" key="4">
    <source>
        <dbReference type="Pfam" id="PF12804"/>
    </source>
</evidence>
<evidence type="ECO:0000256" key="2">
    <source>
        <dbReference type="ARBA" id="ARBA00022695"/>
    </source>
</evidence>
<dbReference type="CDD" id="cd06422">
    <property type="entry name" value="NTP_transferase_like_1"/>
    <property type="match status" value="1"/>
</dbReference>
<protein>
    <submittedName>
        <fullName evidence="5">Nucleotidyltransferase family protein</fullName>
    </submittedName>
</protein>
<keyword evidence="1" id="KW-0808">Transferase</keyword>
<reference evidence="5 6" key="1">
    <citation type="submission" date="2022-10" db="EMBL/GenBank/DDBJ databases">
        <title>Ruegeria sp. nov., isolated from ocean surface water.</title>
        <authorList>
            <person name="He W."/>
            <person name="Wang L."/>
            <person name="Zhang D.-F."/>
        </authorList>
    </citation>
    <scope>NUCLEOTIDE SEQUENCE [LARGE SCALE GENOMIC DNA]</scope>
    <source>
        <strain evidence="5 6">WL0004</strain>
    </source>
</reference>
<sequence>MSQPRFPVMLFAAGFGTRMGDLTRSRPKPLIEVAGRPLVDHALDLARAVEPPKIVANTHYLAPMLAMHLEPQGVILSDEQPDILDTGGGLRQAGPMLASDTVFTMNTDAIWSGPNPLALLAEHWNPDRMDALLICVPVSQTVGYLGQGDFSCDDEGRLHRGAGLVYGGAQIVKLDGLADIPERSFSLNLLWNRIGAQGRLFGLTYPGRWCDVGHPGGITLAEELLAHV</sequence>
<evidence type="ECO:0000256" key="1">
    <source>
        <dbReference type="ARBA" id="ARBA00022679"/>
    </source>
</evidence>
<dbReference type="Pfam" id="PF12804">
    <property type="entry name" value="NTP_transf_3"/>
    <property type="match status" value="1"/>
</dbReference>
<dbReference type="InterPro" id="IPR029044">
    <property type="entry name" value="Nucleotide-diphossugar_trans"/>
</dbReference>
<keyword evidence="3" id="KW-0460">Magnesium</keyword>
<dbReference type="EMBL" id="JAOVQN010000004">
    <property type="protein sequence ID" value="MCU9837191.1"/>
    <property type="molecule type" value="Genomic_DNA"/>
</dbReference>
<keyword evidence="2" id="KW-0548">Nucleotidyltransferase</keyword>
<name>A0ABT2WMT5_9RHOB</name>
<dbReference type="RefSeq" id="WP_263387358.1">
    <property type="nucleotide sequence ID" value="NZ_JAOVQN010000004.1"/>
</dbReference>
<comment type="caution">
    <text evidence="5">The sequence shown here is derived from an EMBL/GenBank/DDBJ whole genome shotgun (WGS) entry which is preliminary data.</text>
</comment>
<dbReference type="PANTHER" id="PTHR43584:SF8">
    <property type="entry name" value="N-ACETYLMURAMATE ALPHA-1-PHOSPHATE URIDYLYLTRANSFERASE"/>
    <property type="match status" value="1"/>
</dbReference>
<evidence type="ECO:0000313" key="6">
    <source>
        <dbReference type="Proteomes" id="UP001321014"/>
    </source>
</evidence>
<proteinExistence type="predicted"/>
<dbReference type="InterPro" id="IPR050065">
    <property type="entry name" value="GlmU-like"/>
</dbReference>
<dbReference type="PANTHER" id="PTHR43584">
    <property type="entry name" value="NUCLEOTIDYL TRANSFERASE"/>
    <property type="match status" value="1"/>
</dbReference>
<evidence type="ECO:0000256" key="3">
    <source>
        <dbReference type="ARBA" id="ARBA00022842"/>
    </source>
</evidence>